<evidence type="ECO:0000313" key="2">
    <source>
        <dbReference type="Proteomes" id="UP001322664"/>
    </source>
</evidence>
<proteinExistence type="predicted"/>
<dbReference type="Proteomes" id="UP001322664">
    <property type="component" value="Chromosome"/>
</dbReference>
<dbReference type="EMBL" id="CP137624">
    <property type="protein sequence ID" value="WPK11507.1"/>
    <property type="molecule type" value="Genomic_DNA"/>
</dbReference>
<evidence type="ECO:0000313" key="1">
    <source>
        <dbReference type="EMBL" id="WPK11507.1"/>
    </source>
</evidence>
<sequence length="200" mass="23153">MFETITAEKSLLFLKDDVLVNEFKALANQFSQFHTVPQIGIVTPNDVCISAFNIWLLLQPDEYNILEAAEKTLYYSSNFIILNELRNDHYFKFIKTYPDAAAELHFATAIYLAEALNQWLADILIAEARQDIIIRNRQRSYFEMHTKEEDAVRKFVEDQAAIVKIMMPIITKENILEHLIKNSYDAATAQLAKKNMTVEN</sequence>
<dbReference type="RefSeq" id="WP_319836516.1">
    <property type="nucleotide sequence ID" value="NZ_CP137624.1"/>
</dbReference>
<accession>A0ABZ0S2E8</accession>
<reference evidence="1 2" key="1">
    <citation type="submission" date="2023-09" db="EMBL/GenBank/DDBJ databases">
        <authorList>
            <person name="Page C.A."/>
            <person name="Perez-Diaz I.M."/>
        </authorList>
    </citation>
    <scope>NUCLEOTIDE SEQUENCE [LARGE SCALE GENOMIC DNA]</scope>
    <source>
        <strain evidence="1 2">Ll15</strain>
    </source>
</reference>
<organism evidence="1 2">
    <name type="scientific">Lysinibacillus louembei</name>
    <dbReference type="NCBI Taxonomy" id="1470088"/>
    <lineage>
        <taxon>Bacteria</taxon>
        <taxon>Bacillati</taxon>
        <taxon>Bacillota</taxon>
        <taxon>Bacilli</taxon>
        <taxon>Bacillales</taxon>
        <taxon>Bacillaceae</taxon>
        <taxon>Lysinibacillus</taxon>
    </lineage>
</organism>
<gene>
    <name evidence="1" type="ORF">R6U77_16685</name>
</gene>
<name>A0ABZ0S2E8_9BACI</name>
<keyword evidence="2" id="KW-1185">Reference proteome</keyword>
<protein>
    <submittedName>
        <fullName evidence="1">Uncharacterized protein</fullName>
    </submittedName>
</protein>